<comment type="similarity">
    <text evidence="1">Belongs to the short-chain dehydrogenases/reductases (SDR) family.</text>
</comment>
<evidence type="ECO:0000313" key="4">
    <source>
        <dbReference type="EMBL" id="KAF9455455.1"/>
    </source>
</evidence>
<keyword evidence="3" id="KW-0560">Oxidoreductase</keyword>
<dbReference type="EMBL" id="MU150667">
    <property type="protein sequence ID" value="KAF9455455.1"/>
    <property type="molecule type" value="Genomic_DNA"/>
</dbReference>
<dbReference type="PANTHER" id="PTHR24320:SF282">
    <property type="entry name" value="WW DOMAIN-CONTAINING OXIDOREDUCTASE"/>
    <property type="match status" value="1"/>
</dbReference>
<dbReference type="Proteomes" id="UP000807353">
    <property type="component" value="Unassembled WGS sequence"/>
</dbReference>
<gene>
    <name evidence="4" type="ORF">BDZ94DRAFT_1327558</name>
</gene>
<dbReference type="PANTHER" id="PTHR24320">
    <property type="entry name" value="RETINOL DEHYDROGENASE"/>
    <property type="match status" value="1"/>
</dbReference>
<dbReference type="PRINTS" id="PR00081">
    <property type="entry name" value="GDHRDH"/>
</dbReference>
<dbReference type="GO" id="GO:0016491">
    <property type="term" value="F:oxidoreductase activity"/>
    <property type="evidence" value="ECO:0007669"/>
    <property type="project" value="UniProtKB-KW"/>
</dbReference>
<dbReference type="Gene3D" id="3.40.50.720">
    <property type="entry name" value="NAD(P)-binding Rossmann-like Domain"/>
    <property type="match status" value="1"/>
</dbReference>
<dbReference type="Pfam" id="PF00106">
    <property type="entry name" value="adh_short"/>
    <property type="match status" value="1"/>
</dbReference>
<dbReference type="OrthoDB" id="191139at2759"/>
<organism evidence="4 5">
    <name type="scientific">Collybia nuda</name>
    <dbReference type="NCBI Taxonomy" id="64659"/>
    <lineage>
        <taxon>Eukaryota</taxon>
        <taxon>Fungi</taxon>
        <taxon>Dikarya</taxon>
        <taxon>Basidiomycota</taxon>
        <taxon>Agaricomycotina</taxon>
        <taxon>Agaricomycetes</taxon>
        <taxon>Agaricomycetidae</taxon>
        <taxon>Agaricales</taxon>
        <taxon>Tricholomatineae</taxon>
        <taxon>Clitocybaceae</taxon>
        <taxon>Collybia</taxon>
    </lineage>
</organism>
<sequence length="329" mass="36125">MVKFNVLTDIPSLSGRVAIVTGGNRGVGFQIVQQLANHGAKVYMASRSKSAAQKAIDLIESQNPELKGAERVVHLQLDLASLKDTKNAALQYLQSESRLDILINNAAVMSHPYAKTAEGLEDNFAINHLGHFVFTCELLPALIKTSKLPEADVRVLTVASSIHSIALAGGRFDNIEQVNDYLTLEMFKDFIWGRYFRYARSKLANILFAKRLQKEFDFKVTPILSISTDPGGVATETVLQNMQAVFFIGPILRWMTQRGAGTPLDGALSVLFAATAPEVRQNASQYAGAFIAPDAEIQLKRSNDSQSDELAEKLWKVSKEISEGILDEA</sequence>
<dbReference type="AlphaFoldDB" id="A0A9P6CAW6"/>
<accession>A0A9P6CAW6</accession>
<evidence type="ECO:0000256" key="2">
    <source>
        <dbReference type="ARBA" id="ARBA00022857"/>
    </source>
</evidence>
<keyword evidence="5" id="KW-1185">Reference proteome</keyword>
<evidence type="ECO:0000256" key="1">
    <source>
        <dbReference type="ARBA" id="ARBA00006484"/>
    </source>
</evidence>
<dbReference type="InterPro" id="IPR002347">
    <property type="entry name" value="SDR_fam"/>
</dbReference>
<protein>
    <submittedName>
        <fullName evidence="4">NAD-P-binding protein</fullName>
    </submittedName>
</protein>
<dbReference type="SUPFAM" id="SSF51735">
    <property type="entry name" value="NAD(P)-binding Rossmann-fold domains"/>
    <property type="match status" value="1"/>
</dbReference>
<keyword evidence="2" id="KW-0521">NADP</keyword>
<evidence type="ECO:0000313" key="5">
    <source>
        <dbReference type="Proteomes" id="UP000807353"/>
    </source>
</evidence>
<reference evidence="4" key="1">
    <citation type="submission" date="2020-11" db="EMBL/GenBank/DDBJ databases">
        <authorList>
            <consortium name="DOE Joint Genome Institute"/>
            <person name="Ahrendt S."/>
            <person name="Riley R."/>
            <person name="Andreopoulos W."/>
            <person name="Labutti K."/>
            <person name="Pangilinan J."/>
            <person name="Ruiz-Duenas F.J."/>
            <person name="Barrasa J.M."/>
            <person name="Sanchez-Garcia M."/>
            <person name="Camarero S."/>
            <person name="Miyauchi S."/>
            <person name="Serrano A."/>
            <person name="Linde D."/>
            <person name="Babiker R."/>
            <person name="Drula E."/>
            <person name="Ayuso-Fernandez I."/>
            <person name="Pacheco R."/>
            <person name="Padilla G."/>
            <person name="Ferreira P."/>
            <person name="Barriuso J."/>
            <person name="Kellner H."/>
            <person name="Castanera R."/>
            <person name="Alfaro M."/>
            <person name="Ramirez L."/>
            <person name="Pisabarro A.G."/>
            <person name="Kuo A."/>
            <person name="Tritt A."/>
            <person name="Lipzen A."/>
            <person name="He G."/>
            <person name="Yan M."/>
            <person name="Ng V."/>
            <person name="Cullen D."/>
            <person name="Martin F."/>
            <person name="Rosso M.-N."/>
            <person name="Henrissat B."/>
            <person name="Hibbett D."/>
            <person name="Martinez A.T."/>
            <person name="Grigoriev I.V."/>
        </authorList>
    </citation>
    <scope>NUCLEOTIDE SEQUENCE</scope>
    <source>
        <strain evidence="4">CBS 247.69</strain>
    </source>
</reference>
<evidence type="ECO:0000256" key="3">
    <source>
        <dbReference type="ARBA" id="ARBA00023002"/>
    </source>
</evidence>
<dbReference type="InterPro" id="IPR036291">
    <property type="entry name" value="NAD(P)-bd_dom_sf"/>
</dbReference>
<name>A0A9P6CAW6_9AGAR</name>
<comment type="caution">
    <text evidence="4">The sequence shown here is derived from an EMBL/GenBank/DDBJ whole genome shotgun (WGS) entry which is preliminary data.</text>
</comment>
<proteinExistence type="inferred from homology"/>